<organism evidence="1 2">
    <name type="scientific">Geodia barretti</name>
    <name type="common">Barrett's horny sponge</name>
    <dbReference type="NCBI Taxonomy" id="519541"/>
    <lineage>
        <taxon>Eukaryota</taxon>
        <taxon>Metazoa</taxon>
        <taxon>Porifera</taxon>
        <taxon>Demospongiae</taxon>
        <taxon>Heteroscleromorpha</taxon>
        <taxon>Tetractinellida</taxon>
        <taxon>Astrophorina</taxon>
        <taxon>Geodiidae</taxon>
        <taxon>Geodia</taxon>
    </lineage>
</organism>
<name>A0AA35TAE0_GEOBA</name>
<proteinExistence type="predicted"/>
<protein>
    <submittedName>
        <fullName evidence="1">Uncharacterized protein</fullName>
    </submittedName>
</protein>
<sequence>MEPTTGLVDIYSVLWGMIDIHKSIATDSQSLDGIYSDFAQLSCKPCDKLPTQIEHDDSPVI</sequence>
<evidence type="ECO:0000313" key="1">
    <source>
        <dbReference type="EMBL" id="CAI8044685.1"/>
    </source>
</evidence>
<evidence type="ECO:0000313" key="2">
    <source>
        <dbReference type="Proteomes" id="UP001174909"/>
    </source>
</evidence>
<dbReference type="AlphaFoldDB" id="A0AA35TAE0"/>
<dbReference type="EMBL" id="CASHTH010003417">
    <property type="protein sequence ID" value="CAI8044685.1"/>
    <property type="molecule type" value="Genomic_DNA"/>
</dbReference>
<keyword evidence="2" id="KW-1185">Reference proteome</keyword>
<dbReference type="Proteomes" id="UP001174909">
    <property type="component" value="Unassembled WGS sequence"/>
</dbReference>
<reference evidence="1" key="1">
    <citation type="submission" date="2023-03" db="EMBL/GenBank/DDBJ databases">
        <authorList>
            <person name="Steffen K."/>
            <person name="Cardenas P."/>
        </authorList>
    </citation>
    <scope>NUCLEOTIDE SEQUENCE</scope>
</reference>
<gene>
    <name evidence="1" type="ORF">GBAR_LOCUS24768</name>
</gene>
<comment type="caution">
    <text evidence="1">The sequence shown here is derived from an EMBL/GenBank/DDBJ whole genome shotgun (WGS) entry which is preliminary data.</text>
</comment>
<accession>A0AA35TAE0</accession>